<name>A0ABU5JUR3_9BACI</name>
<evidence type="ECO:0008006" key="3">
    <source>
        <dbReference type="Google" id="ProtNLM"/>
    </source>
</evidence>
<gene>
    <name evidence="1" type="ORF">U2I54_07340</name>
</gene>
<evidence type="ECO:0000313" key="1">
    <source>
        <dbReference type="EMBL" id="MDZ5606922.1"/>
    </source>
</evidence>
<organism evidence="1 2">
    <name type="scientific">Bacillus bingmayongensis</name>
    <dbReference type="NCBI Taxonomy" id="1150157"/>
    <lineage>
        <taxon>Bacteria</taxon>
        <taxon>Bacillati</taxon>
        <taxon>Bacillota</taxon>
        <taxon>Bacilli</taxon>
        <taxon>Bacillales</taxon>
        <taxon>Bacillaceae</taxon>
        <taxon>Bacillus</taxon>
    </lineage>
</organism>
<dbReference type="PROSITE" id="PS51257">
    <property type="entry name" value="PROKAR_LIPOPROTEIN"/>
    <property type="match status" value="1"/>
</dbReference>
<dbReference type="RefSeq" id="WP_374217253.1">
    <property type="nucleotide sequence ID" value="NZ_JAXOVW010000010.1"/>
</dbReference>
<dbReference type="EMBL" id="JAXOVW010000010">
    <property type="protein sequence ID" value="MDZ5606922.1"/>
    <property type="molecule type" value="Genomic_DNA"/>
</dbReference>
<sequence>MGKLSKKKYGVLACMVLVLGISGCGVDKKKEDENAQAKAKKEVEKVISDQVKAFNQKDTDDYMKTYSKDIFAYDVIKEENETLLDEYDVKITIDRMQVLSINDKYATIEAKTTAKNKDKSVDYTDNVVKTRFVLEKEKDKWVITSQGMLTAETLDGESLLKERTGKES</sequence>
<keyword evidence="2" id="KW-1185">Reference proteome</keyword>
<evidence type="ECO:0000313" key="2">
    <source>
        <dbReference type="Proteomes" id="UP001291930"/>
    </source>
</evidence>
<dbReference type="InterPro" id="IPR032710">
    <property type="entry name" value="NTF2-like_dom_sf"/>
</dbReference>
<dbReference type="Gene3D" id="3.10.450.50">
    <property type="match status" value="1"/>
</dbReference>
<protein>
    <recommendedName>
        <fullName evidence="3">DUF4878 domain-containing protein</fullName>
    </recommendedName>
</protein>
<reference evidence="2" key="1">
    <citation type="submission" date="2023-11" db="EMBL/GenBank/DDBJ databases">
        <title>Genome Sequence of Bacillus pseudomycoides stain BUPM19.</title>
        <authorList>
            <person name="Farhat A."/>
        </authorList>
    </citation>
    <scope>NUCLEOTIDE SEQUENCE [LARGE SCALE GENOMIC DNA]</scope>
    <source>
        <strain evidence="2">BUPM19</strain>
    </source>
</reference>
<dbReference type="Proteomes" id="UP001291930">
    <property type="component" value="Unassembled WGS sequence"/>
</dbReference>
<dbReference type="SUPFAM" id="SSF54427">
    <property type="entry name" value="NTF2-like"/>
    <property type="match status" value="1"/>
</dbReference>
<comment type="caution">
    <text evidence="1">The sequence shown here is derived from an EMBL/GenBank/DDBJ whole genome shotgun (WGS) entry which is preliminary data.</text>
</comment>
<proteinExistence type="predicted"/>
<accession>A0ABU5JUR3</accession>